<proteinExistence type="predicted"/>
<dbReference type="Gene3D" id="1.20.1600.10">
    <property type="entry name" value="Outer membrane efflux proteins (OEP)"/>
    <property type="match status" value="1"/>
</dbReference>
<dbReference type="OrthoDB" id="654853at2"/>
<name>A0A327NS17_9BACT</name>
<dbReference type="EMBL" id="QLII01000001">
    <property type="protein sequence ID" value="RAI77525.1"/>
    <property type="molecule type" value="Genomic_DNA"/>
</dbReference>
<accession>A0A327NS17</accession>
<dbReference type="Proteomes" id="UP000249016">
    <property type="component" value="Unassembled WGS sequence"/>
</dbReference>
<dbReference type="SUPFAM" id="SSF56954">
    <property type="entry name" value="Outer membrane efflux proteins (OEP)"/>
    <property type="match status" value="1"/>
</dbReference>
<dbReference type="AlphaFoldDB" id="A0A327NS17"/>
<keyword evidence="2" id="KW-1185">Reference proteome</keyword>
<protein>
    <recommendedName>
        <fullName evidence="3">TolC family protein</fullName>
    </recommendedName>
</protein>
<evidence type="ECO:0000313" key="2">
    <source>
        <dbReference type="Proteomes" id="UP000249016"/>
    </source>
</evidence>
<evidence type="ECO:0008006" key="3">
    <source>
        <dbReference type="Google" id="ProtNLM"/>
    </source>
</evidence>
<organism evidence="1 2">
    <name type="scientific">Spirosoma telluris</name>
    <dbReference type="NCBI Taxonomy" id="2183553"/>
    <lineage>
        <taxon>Bacteria</taxon>
        <taxon>Pseudomonadati</taxon>
        <taxon>Bacteroidota</taxon>
        <taxon>Cytophagia</taxon>
        <taxon>Cytophagales</taxon>
        <taxon>Cytophagaceae</taxon>
        <taxon>Spirosoma</taxon>
    </lineage>
</organism>
<reference evidence="1 2" key="1">
    <citation type="submission" date="2018-06" db="EMBL/GenBank/DDBJ databases">
        <title>Spirosoma sp. HMF3257 Genome sequencing and assembly.</title>
        <authorList>
            <person name="Kang H."/>
            <person name="Cha I."/>
            <person name="Kim H."/>
            <person name="Kang J."/>
            <person name="Joh K."/>
        </authorList>
    </citation>
    <scope>NUCLEOTIDE SEQUENCE [LARGE SCALE GENOMIC DNA]</scope>
    <source>
        <strain evidence="1 2">HMF3257</strain>
    </source>
</reference>
<sequence>MFLWLILTPVRMRSPMFSRSLILLPLLIIRNLLAQPAPSDSTLTLAKALELATQNYPSIKNKLAETEATKADLAARKASFLPSATFQAQALYATSNNVRGPPSPMKALPTRCQAGLKPMARPPMQSGVA</sequence>
<comment type="caution">
    <text evidence="1">The sequence shown here is derived from an EMBL/GenBank/DDBJ whole genome shotgun (WGS) entry which is preliminary data.</text>
</comment>
<evidence type="ECO:0000313" key="1">
    <source>
        <dbReference type="EMBL" id="RAI77525.1"/>
    </source>
</evidence>
<dbReference type="GO" id="GO:0015562">
    <property type="term" value="F:efflux transmembrane transporter activity"/>
    <property type="evidence" value="ECO:0007669"/>
    <property type="project" value="InterPro"/>
</dbReference>
<gene>
    <name evidence="1" type="ORF">HMF3257_31260</name>
</gene>